<proteinExistence type="inferred from homology"/>
<dbReference type="InterPro" id="IPR000600">
    <property type="entry name" value="ROK"/>
</dbReference>
<dbReference type="HOGENOM" id="CLU_036604_13_3_5"/>
<dbReference type="SUPFAM" id="SSF46785">
    <property type="entry name" value="Winged helix' DNA-binding domain"/>
    <property type="match status" value="1"/>
</dbReference>
<dbReference type="Gene3D" id="1.10.10.10">
    <property type="entry name" value="Winged helix-like DNA-binding domain superfamily/Winged helix DNA-binding domain"/>
    <property type="match status" value="1"/>
</dbReference>
<evidence type="ECO:0000256" key="1">
    <source>
        <dbReference type="ARBA" id="ARBA00006479"/>
    </source>
</evidence>
<dbReference type="OrthoDB" id="3806841at2"/>
<dbReference type="PANTHER" id="PTHR18964:SF149">
    <property type="entry name" value="BIFUNCTIONAL UDP-N-ACETYLGLUCOSAMINE 2-EPIMERASE_N-ACETYLMANNOSAMINE KINASE"/>
    <property type="match status" value="1"/>
</dbReference>
<organism evidence="3 4">
    <name type="scientific">Rhodobacter capsulatus (strain ATCC BAA-309 / NBRC 16581 / SB1003)</name>
    <dbReference type="NCBI Taxonomy" id="272942"/>
    <lineage>
        <taxon>Bacteria</taxon>
        <taxon>Pseudomonadati</taxon>
        <taxon>Pseudomonadota</taxon>
        <taxon>Alphaproteobacteria</taxon>
        <taxon>Rhodobacterales</taxon>
        <taxon>Rhodobacter group</taxon>
        <taxon>Rhodobacter</taxon>
    </lineage>
</organism>
<comment type="similarity">
    <text evidence="1">Belongs to the ROK (NagC/XylR) family.</text>
</comment>
<dbReference type="GO" id="GO:0003700">
    <property type="term" value="F:DNA-binding transcription factor activity"/>
    <property type="evidence" value="ECO:0007669"/>
    <property type="project" value="InterPro"/>
</dbReference>
<dbReference type="InterPro" id="IPR043129">
    <property type="entry name" value="ATPase_NBD"/>
</dbReference>
<dbReference type="Gene3D" id="3.30.420.40">
    <property type="match status" value="2"/>
</dbReference>
<dbReference type="Pfam" id="PF12802">
    <property type="entry name" value="MarR_2"/>
    <property type="match status" value="1"/>
</dbReference>
<keyword evidence="3" id="KW-0614">Plasmid</keyword>
<dbReference type="CDD" id="cd23763">
    <property type="entry name" value="ASKHA_ATPase_ROK"/>
    <property type="match status" value="1"/>
</dbReference>
<dbReference type="InterPro" id="IPR036390">
    <property type="entry name" value="WH_DNA-bd_sf"/>
</dbReference>
<feature type="domain" description="HTH marR-type" evidence="2">
    <location>
        <begin position="8"/>
        <end position="55"/>
    </location>
</feature>
<dbReference type="KEGG" id="rcp:RCAP_rcp00146"/>
<sequence length="382" mass="39771">MTRTPLTLTGSALAVLRALVERGPSTRPQLGQDLGLSRPTMSAAIAELIQAGLVEPIGAVQGGMGRRAVEYRVATHAGHVIAVDAGSTHIRLRLSTLDRRLLHSSLHPLPQSQYALTPQISAVVAAAVAEALARTEADWGPLQAMVIAVPTRVVGPEGDTAATDQEVIYSNFTPPPQVECTLVNNVNCAAVAEYHYGAAQGRQTFAFLQVGVKIGLGLMLNGQILRGVNGAAGEIGHISFPFAPGLTPQRGEAERYLGTEAFMARVRAGWPADAGPPPRDTYELLARAGTGDATALAHVEEHAAQIGAVIAICVSVIDPGLVVLGGGYGASPLLRPKVEEVVRRLAFPAEITTSTLAAEATVLGAERLAVERAVSALLGLPC</sequence>
<geneLocation type="plasmid" evidence="3 4">
    <name>pRCB133</name>
</geneLocation>
<reference evidence="3 4" key="2">
    <citation type="journal article" date="2010" name="J. Bacteriol.">
        <title>Complete genome sequence of the photosynthetic purple nonsulfur bacterium Rhodobacter capsulatus SB 1003.</title>
        <authorList>
            <person name="Strnad H."/>
            <person name="Lapidus A."/>
            <person name="Paces J."/>
            <person name="Ulbrich P."/>
            <person name="Vlcek C."/>
            <person name="Paces V."/>
            <person name="Haselkorn R."/>
        </authorList>
    </citation>
    <scope>NUCLEOTIDE SEQUENCE [LARGE SCALE GENOMIC DNA]</scope>
    <source>
        <strain evidence="4">ATCC BAA-309 / NBRC 16581 / SB1003</strain>
        <plasmid evidence="3 4">pRCB133</plasmid>
    </source>
</reference>
<dbReference type="Proteomes" id="UP000002361">
    <property type="component" value="Plasmid pRCB133"/>
</dbReference>
<dbReference type="SUPFAM" id="SSF53067">
    <property type="entry name" value="Actin-like ATPase domain"/>
    <property type="match status" value="1"/>
</dbReference>
<protein>
    <submittedName>
        <fullName evidence="3">Transcriptional regulator, ROK family</fullName>
    </submittedName>
</protein>
<dbReference type="PANTHER" id="PTHR18964">
    <property type="entry name" value="ROK (REPRESSOR, ORF, KINASE) FAMILY"/>
    <property type="match status" value="1"/>
</dbReference>
<evidence type="ECO:0000313" key="3">
    <source>
        <dbReference type="EMBL" id="ADE87399.1"/>
    </source>
</evidence>
<dbReference type="Pfam" id="PF00480">
    <property type="entry name" value="ROK"/>
    <property type="match status" value="1"/>
</dbReference>
<keyword evidence="4" id="KW-1185">Reference proteome</keyword>
<dbReference type="InterPro" id="IPR000835">
    <property type="entry name" value="HTH_MarR-typ"/>
</dbReference>
<name>D5AVR4_RHOCB</name>
<dbReference type="AlphaFoldDB" id="D5AVR4"/>
<reference key="1">
    <citation type="submission" date="2008-12" db="EMBL/GenBank/DDBJ databases">
        <title>Complete genome sequence of Rhodobacter capsulatus SB1003.</title>
        <authorList>
            <person name="Strnad H."/>
            <person name="Lapidus A."/>
            <person name="Vlcek C."/>
            <person name="Ulbrich P."/>
            <person name="Paces J."/>
            <person name="Maltsev N."/>
            <person name="Kumar V."/>
            <person name="Kogan Y."/>
            <person name="Milgram A."/>
            <person name="Rebrekov D."/>
            <person name="Mazur M."/>
            <person name="Cox R."/>
            <person name="Kyrpides N."/>
            <person name="Kolar M."/>
            <person name="Sachova J."/>
            <person name="Ridl J."/>
            <person name="Ivanova N."/>
            <person name="Kapatral V."/>
            <person name="Los T."/>
            <person name="Lykidis A."/>
            <person name="Mikhailova N."/>
            <person name="Reznik G."/>
            <person name="Vasieva O."/>
            <person name="Fonstein M."/>
            <person name="Paces V."/>
            <person name="Haselkorn R."/>
        </authorList>
    </citation>
    <scope>NUCLEOTIDE SEQUENCE</scope>
    <source>
        <strain>SB1003</strain>
    </source>
</reference>
<evidence type="ECO:0000259" key="2">
    <source>
        <dbReference type="Pfam" id="PF12802"/>
    </source>
</evidence>
<dbReference type="EMBL" id="CP001313">
    <property type="protein sequence ID" value="ADE87399.1"/>
    <property type="molecule type" value="Genomic_DNA"/>
</dbReference>
<evidence type="ECO:0000313" key="4">
    <source>
        <dbReference type="Proteomes" id="UP000002361"/>
    </source>
</evidence>
<dbReference type="InterPro" id="IPR036388">
    <property type="entry name" value="WH-like_DNA-bd_sf"/>
</dbReference>
<gene>
    <name evidence="3" type="ordered locus">RCAP_rcp00146</name>
</gene>
<accession>D5AVR4</accession>